<evidence type="ECO:0000256" key="5">
    <source>
        <dbReference type="SAM" id="Phobius"/>
    </source>
</evidence>
<dbReference type="GO" id="GO:0016874">
    <property type="term" value="F:ligase activity"/>
    <property type="evidence" value="ECO:0007669"/>
    <property type="project" value="UniProtKB-KW"/>
</dbReference>
<proteinExistence type="predicted"/>
<evidence type="ECO:0000256" key="3">
    <source>
        <dbReference type="ARBA" id="ARBA00022989"/>
    </source>
</evidence>
<keyword evidence="8" id="KW-1185">Reference proteome</keyword>
<feature type="transmembrane region" description="Helical" evidence="5">
    <location>
        <begin position="227"/>
        <end position="244"/>
    </location>
</feature>
<dbReference type="RefSeq" id="WP_241245068.1">
    <property type="nucleotide sequence ID" value="NZ_CP049253.1"/>
</dbReference>
<keyword evidence="7" id="KW-0436">Ligase</keyword>
<reference evidence="7 8" key="1">
    <citation type="submission" date="2021-03" db="EMBL/GenBank/DDBJ databases">
        <title>Sequencing the genomes of 1000 actinobacteria strains.</title>
        <authorList>
            <person name="Klenk H.-P."/>
        </authorList>
    </citation>
    <scope>NUCLEOTIDE SEQUENCE [LARGE SCALE GENOMIC DNA]</scope>
    <source>
        <strain evidence="7 8">DSM 24221</strain>
    </source>
</reference>
<feature type="transmembrane region" description="Helical" evidence="5">
    <location>
        <begin position="135"/>
        <end position="160"/>
    </location>
</feature>
<evidence type="ECO:0000256" key="1">
    <source>
        <dbReference type="ARBA" id="ARBA00004141"/>
    </source>
</evidence>
<feature type="transmembrane region" description="Helical" evidence="5">
    <location>
        <begin position="343"/>
        <end position="363"/>
    </location>
</feature>
<evidence type="ECO:0000256" key="4">
    <source>
        <dbReference type="ARBA" id="ARBA00023136"/>
    </source>
</evidence>
<feature type="transmembrane region" description="Helical" evidence="5">
    <location>
        <begin position="203"/>
        <end position="221"/>
    </location>
</feature>
<dbReference type="InterPro" id="IPR051533">
    <property type="entry name" value="WaaL-like"/>
</dbReference>
<feature type="transmembrane region" description="Helical" evidence="5">
    <location>
        <begin position="72"/>
        <end position="93"/>
    </location>
</feature>
<evidence type="ECO:0000313" key="8">
    <source>
        <dbReference type="Proteomes" id="UP001519362"/>
    </source>
</evidence>
<feature type="transmembrane region" description="Helical" evidence="5">
    <location>
        <begin position="375"/>
        <end position="390"/>
    </location>
</feature>
<feature type="transmembrane region" description="Helical" evidence="5">
    <location>
        <begin position="21"/>
        <end position="40"/>
    </location>
</feature>
<dbReference type="PANTHER" id="PTHR37422">
    <property type="entry name" value="TEICHURONIC ACID BIOSYNTHESIS PROTEIN TUAE"/>
    <property type="match status" value="1"/>
</dbReference>
<dbReference type="Pfam" id="PF04932">
    <property type="entry name" value="Wzy_C"/>
    <property type="match status" value="1"/>
</dbReference>
<evidence type="ECO:0000256" key="2">
    <source>
        <dbReference type="ARBA" id="ARBA00022692"/>
    </source>
</evidence>
<feature type="transmembrane region" description="Helical" evidence="5">
    <location>
        <begin position="256"/>
        <end position="273"/>
    </location>
</feature>
<feature type="transmembrane region" description="Helical" evidence="5">
    <location>
        <begin position="180"/>
        <end position="196"/>
    </location>
</feature>
<dbReference type="Proteomes" id="UP001519362">
    <property type="component" value="Unassembled WGS sequence"/>
</dbReference>
<dbReference type="EMBL" id="JAGIOL010000001">
    <property type="protein sequence ID" value="MBP2437578.1"/>
    <property type="molecule type" value="Genomic_DNA"/>
</dbReference>
<sequence>MSSLHGTAAQALVDLLRSPTFARAYTLTALAAAFGTTAIHHANGPVTLATIVAGLAAIGIAILVLRRDELSVIGFAPTSLVLYASWALASVAWALDGAKGRTLTAWIALAGWAVIAITIAHVRDTLQIVRGVGDVLRWLLTASLALEVLSGIVLDVPFAFLRITGDIAYGGPVQGLFGSRNLLGFVAVLALITFIIEWRARAIPRHVAVYSITLAALLLILARSPGAFVVVTITLLAVVALASVRRLPRARRPRAHATLAAITIVLLVIVYAARHTIISMFAATTGFQARADLWFVMLEWVRHKPIWGWSWFGSWEGGPFPTNIIDITIGVPHHQGLNAYLDVLLQLGWVGLVLFVILALVALTRAWLAATDRRSVVYAWLPLVLIALLVESAFESYALTDLGWMLLVVCAVRAGQERSWRTRIDPAAPIPPPPRRLP</sequence>
<accession>A0ABS4ZJW5</accession>
<dbReference type="PANTHER" id="PTHR37422:SF21">
    <property type="entry name" value="EXOQ-LIKE PROTEIN"/>
    <property type="match status" value="1"/>
</dbReference>
<evidence type="ECO:0000313" key="7">
    <source>
        <dbReference type="EMBL" id="MBP2437578.1"/>
    </source>
</evidence>
<feature type="domain" description="O-antigen ligase-related" evidence="6">
    <location>
        <begin position="213"/>
        <end position="356"/>
    </location>
</feature>
<keyword evidence="3 5" id="KW-1133">Transmembrane helix</keyword>
<keyword evidence="2 5" id="KW-0812">Transmembrane</keyword>
<feature type="transmembrane region" description="Helical" evidence="5">
    <location>
        <begin position="105"/>
        <end position="123"/>
    </location>
</feature>
<dbReference type="InterPro" id="IPR007016">
    <property type="entry name" value="O-antigen_ligase-rel_domated"/>
</dbReference>
<evidence type="ECO:0000259" key="6">
    <source>
        <dbReference type="Pfam" id="PF04932"/>
    </source>
</evidence>
<gene>
    <name evidence="7" type="ORF">JOF34_002164</name>
</gene>
<comment type="subcellular location">
    <subcellularLocation>
        <location evidence="1">Membrane</location>
        <topology evidence="1">Multi-pass membrane protein</topology>
    </subcellularLocation>
</comment>
<organism evidence="7 8">
    <name type="scientific">Microbacterium amylolyticum</name>
    <dbReference type="NCBI Taxonomy" id="936337"/>
    <lineage>
        <taxon>Bacteria</taxon>
        <taxon>Bacillati</taxon>
        <taxon>Actinomycetota</taxon>
        <taxon>Actinomycetes</taxon>
        <taxon>Micrococcales</taxon>
        <taxon>Microbacteriaceae</taxon>
        <taxon>Microbacterium</taxon>
    </lineage>
</organism>
<feature type="transmembrane region" description="Helical" evidence="5">
    <location>
        <begin position="46"/>
        <end position="65"/>
    </location>
</feature>
<comment type="caution">
    <text evidence="7">The sequence shown here is derived from an EMBL/GenBank/DDBJ whole genome shotgun (WGS) entry which is preliminary data.</text>
</comment>
<keyword evidence="4 5" id="KW-0472">Membrane</keyword>
<name>A0ABS4ZJW5_9MICO</name>
<protein>
    <submittedName>
        <fullName evidence="7">O-antigen ligase</fullName>
    </submittedName>
</protein>